<organism evidence="3 4">
    <name type="scientific">Metarhizobium album</name>
    <dbReference type="NCBI Taxonomy" id="2182425"/>
    <lineage>
        <taxon>Bacteria</taxon>
        <taxon>Pseudomonadati</taxon>
        <taxon>Pseudomonadota</taxon>
        <taxon>Alphaproteobacteria</taxon>
        <taxon>Hyphomicrobiales</taxon>
        <taxon>Rhizobiaceae</taxon>
        <taxon>Metarhizobium</taxon>
    </lineage>
</organism>
<proteinExistence type="predicted"/>
<dbReference type="InterPro" id="IPR038375">
    <property type="entry name" value="NDUFAF7_sf"/>
</dbReference>
<reference evidence="3 4" key="1">
    <citation type="submission" date="2018-05" db="EMBL/GenBank/DDBJ databases">
        <title>The draft genome of strain NS-104.</title>
        <authorList>
            <person name="Hang P."/>
            <person name="Jiang J."/>
        </authorList>
    </citation>
    <scope>NUCLEOTIDE SEQUENCE [LARGE SCALE GENOMIC DNA]</scope>
    <source>
        <strain evidence="3 4">NS-104</strain>
    </source>
</reference>
<dbReference type="Pfam" id="PF02636">
    <property type="entry name" value="Methyltransf_28"/>
    <property type="match status" value="1"/>
</dbReference>
<accession>A0A2U2DH64</accession>
<dbReference type="EMBL" id="QFBC01000022">
    <property type="protein sequence ID" value="PWE52642.1"/>
    <property type="molecule type" value="Genomic_DNA"/>
</dbReference>
<evidence type="ECO:0000256" key="1">
    <source>
        <dbReference type="ARBA" id="ARBA00022603"/>
    </source>
</evidence>
<dbReference type="Gene3D" id="3.40.50.12710">
    <property type="match status" value="1"/>
</dbReference>
<protein>
    <submittedName>
        <fullName evidence="3">TetR family transcriptional regulator</fullName>
    </submittedName>
</protein>
<name>A0A2U2DH64_9HYPH</name>
<dbReference type="GO" id="GO:0032259">
    <property type="term" value="P:methylation"/>
    <property type="evidence" value="ECO:0007669"/>
    <property type="project" value="UniProtKB-KW"/>
</dbReference>
<dbReference type="OrthoDB" id="9794208at2"/>
<dbReference type="GO" id="GO:0035243">
    <property type="term" value="F:protein-arginine omega-N symmetric methyltransferase activity"/>
    <property type="evidence" value="ECO:0007669"/>
    <property type="project" value="TreeGrafter"/>
</dbReference>
<dbReference type="InterPro" id="IPR029063">
    <property type="entry name" value="SAM-dependent_MTases_sf"/>
</dbReference>
<dbReference type="RefSeq" id="WP_109461915.1">
    <property type="nucleotide sequence ID" value="NZ_QFBC01000022.1"/>
</dbReference>
<evidence type="ECO:0000313" key="4">
    <source>
        <dbReference type="Proteomes" id="UP000245252"/>
    </source>
</evidence>
<dbReference type="AlphaFoldDB" id="A0A2U2DH64"/>
<dbReference type="PANTHER" id="PTHR12049">
    <property type="entry name" value="PROTEIN ARGININE METHYLTRANSFERASE NDUFAF7, MITOCHONDRIAL"/>
    <property type="match status" value="1"/>
</dbReference>
<keyword evidence="1" id="KW-0489">Methyltransferase</keyword>
<comment type="caution">
    <text evidence="3">The sequence shown here is derived from an EMBL/GenBank/DDBJ whole genome shotgun (WGS) entry which is preliminary data.</text>
</comment>
<evidence type="ECO:0000313" key="3">
    <source>
        <dbReference type="EMBL" id="PWE52642.1"/>
    </source>
</evidence>
<keyword evidence="4" id="KW-1185">Reference proteome</keyword>
<dbReference type="InterPro" id="IPR003788">
    <property type="entry name" value="NDUFAF7"/>
</dbReference>
<dbReference type="SUPFAM" id="SSF53335">
    <property type="entry name" value="S-adenosyl-L-methionine-dependent methyltransferases"/>
    <property type="match status" value="1"/>
</dbReference>
<dbReference type="Proteomes" id="UP000245252">
    <property type="component" value="Unassembled WGS sequence"/>
</dbReference>
<dbReference type="PANTHER" id="PTHR12049:SF7">
    <property type="entry name" value="PROTEIN ARGININE METHYLTRANSFERASE NDUFAF7, MITOCHONDRIAL"/>
    <property type="match status" value="1"/>
</dbReference>
<gene>
    <name evidence="3" type="ORF">DEM27_29930</name>
</gene>
<sequence length="366" mass="39574">MTTRLGEKIKALIRTNGPISVTDYFALCLADPEHGYYKTRHPFGHAGDFITAPEVSQLFGEMLGVFMVHTWQRHDTPAHVRFVEIGPGRGTMMADMLRVIARIAPSLYGTMTVHMVETSDKLKDVQRETLATHAPKVVWHDSFDQVPGGFTLLAANELFDAIPIRQFVKSPTGFRERMVGLDSDDALAFSVGVAGIDPALLPAPAASAENGTIFEIAPAREAVMNTICERLKASGGSAVVIDYGHLVSGFGDTLQAVRKHEYDPPLAHPGEADLTSHVDFARLAQTALACDVQVNGLSHQGDFLLALGLEERASALGRGKDVATQHDIRAAVERLAGEGEGRMGELFKVLVVSSPPIDLGRFRAVD</sequence>
<keyword evidence="2" id="KW-0808">Transferase</keyword>
<evidence type="ECO:0000256" key="2">
    <source>
        <dbReference type="ARBA" id="ARBA00022679"/>
    </source>
</evidence>